<dbReference type="AlphaFoldDB" id="A0AAD9IM10"/>
<dbReference type="Gene3D" id="3.40.50.1820">
    <property type="entry name" value="alpha/beta hydrolase"/>
    <property type="match status" value="1"/>
</dbReference>
<sequence length="97" mass="10686">MHCLRIREGCPYQALAEDTKSKARPLPPILITVSEADARVPQWGPIKWALRARAQRRADVLVAPELHAGHAAHEAERLEVAVCLQAWAMLATGTEEA</sequence>
<proteinExistence type="predicted"/>
<evidence type="ECO:0000313" key="1">
    <source>
        <dbReference type="EMBL" id="KAK2078417.1"/>
    </source>
</evidence>
<accession>A0AAD9IM10</accession>
<evidence type="ECO:0000313" key="2">
    <source>
        <dbReference type="Proteomes" id="UP001255856"/>
    </source>
</evidence>
<organism evidence="1 2">
    <name type="scientific">Prototheca wickerhamii</name>
    <dbReference type="NCBI Taxonomy" id="3111"/>
    <lineage>
        <taxon>Eukaryota</taxon>
        <taxon>Viridiplantae</taxon>
        <taxon>Chlorophyta</taxon>
        <taxon>core chlorophytes</taxon>
        <taxon>Trebouxiophyceae</taxon>
        <taxon>Chlorellales</taxon>
        <taxon>Chlorellaceae</taxon>
        <taxon>Prototheca</taxon>
    </lineage>
</organism>
<reference evidence="1" key="1">
    <citation type="submission" date="2021-01" db="EMBL/GenBank/DDBJ databases">
        <authorList>
            <person name="Eckstrom K.M.E."/>
        </authorList>
    </citation>
    <scope>NUCLEOTIDE SEQUENCE</scope>
    <source>
        <strain evidence="1">UVCC 0001</strain>
    </source>
</reference>
<dbReference type="EMBL" id="JASFZW010000004">
    <property type="protein sequence ID" value="KAK2078417.1"/>
    <property type="molecule type" value="Genomic_DNA"/>
</dbReference>
<dbReference type="Proteomes" id="UP001255856">
    <property type="component" value="Unassembled WGS sequence"/>
</dbReference>
<name>A0AAD9IM10_PROWI</name>
<protein>
    <submittedName>
        <fullName evidence="1">Uncharacterized protein</fullName>
    </submittedName>
</protein>
<keyword evidence="2" id="KW-1185">Reference proteome</keyword>
<dbReference type="InterPro" id="IPR029058">
    <property type="entry name" value="AB_hydrolase_fold"/>
</dbReference>
<gene>
    <name evidence="1" type="ORF">QBZ16_003257</name>
</gene>
<comment type="caution">
    <text evidence="1">The sequence shown here is derived from an EMBL/GenBank/DDBJ whole genome shotgun (WGS) entry which is preliminary data.</text>
</comment>